<dbReference type="SUPFAM" id="SSF47473">
    <property type="entry name" value="EF-hand"/>
    <property type="match status" value="1"/>
</dbReference>
<feature type="transmembrane region" description="Helical" evidence="8">
    <location>
        <begin position="603"/>
        <end position="622"/>
    </location>
</feature>
<evidence type="ECO:0000256" key="2">
    <source>
        <dbReference type="ARBA" id="ARBA00008017"/>
    </source>
</evidence>
<accession>A0ABZ1CVE7</accession>
<dbReference type="InterPro" id="IPR023408">
    <property type="entry name" value="MscS_beta-dom_sf"/>
</dbReference>
<evidence type="ECO:0000313" key="11">
    <source>
        <dbReference type="Proteomes" id="UP001329825"/>
    </source>
</evidence>
<evidence type="ECO:0000256" key="7">
    <source>
        <dbReference type="SAM" id="MobiDB-lite"/>
    </source>
</evidence>
<feature type="compositionally biased region" description="Polar residues" evidence="7">
    <location>
        <begin position="187"/>
        <end position="196"/>
    </location>
</feature>
<evidence type="ECO:0000256" key="6">
    <source>
        <dbReference type="PIRNR" id="PIRNR017209"/>
    </source>
</evidence>
<evidence type="ECO:0000256" key="3">
    <source>
        <dbReference type="ARBA" id="ARBA00022692"/>
    </source>
</evidence>
<dbReference type="RefSeq" id="XP_062788982.1">
    <property type="nucleotide sequence ID" value="XM_062932931.1"/>
</dbReference>
<dbReference type="Gene3D" id="2.30.30.60">
    <property type="match status" value="1"/>
</dbReference>
<dbReference type="InterPro" id="IPR016688">
    <property type="entry name" value="MscS-like_plants/fungi"/>
</dbReference>
<feature type="region of interest" description="Disordered" evidence="7">
    <location>
        <begin position="157"/>
        <end position="213"/>
    </location>
</feature>
<gene>
    <name evidence="10" type="ORF">IL334_001173</name>
</gene>
<organism evidence="10 11">
    <name type="scientific">Kwoniella shivajii</name>
    <dbReference type="NCBI Taxonomy" id="564305"/>
    <lineage>
        <taxon>Eukaryota</taxon>
        <taxon>Fungi</taxon>
        <taxon>Dikarya</taxon>
        <taxon>Basidiomycota</taxon>
        <taxon>Agaricomycotina</taxon>
        <taxon>Tremellomycetes</taxon>
        <taxon>Tremellales</taxon>
        <taxon>Cryptococcaceae</taxon>
        <taxon>Kwoniella</taxon>
    </lineage>
</organism>
<dbReference type="SUPFAM" id="SSF50182">
    <property type="entry name" value="Sm-like ribonucleoproteins"/>
    <property type="match status" value="1"/>
</dbReference>
<dbReference type="Gene3D" id="1.10.238.10">
    <property type="entry name" value="EF-hand"/>
    <property type="match status" value="1"/>
</dbReference>
<feature type="region of interest" description="Disordered" evidence="7">
    <location>
        <begin position="80"/>
        <end position="100"/>
    </location>
</feature>
<dbReference type="Proteomes" id="UP001329825">
    <property type="component" value="Chromosome 1"/>
</dbReference>
<dbReference type="InterPro" id="IPR006685">
    <property type="entry name" value="MscS_channel_2nd"/>
</dbReference>
<dbReference type="EMBL" id="CP141881">
    <property type="protein sequence ID" value="WRT64242.1"/>
    <property type="molecule type" value="Genomic_DNA"/>
</dbReference>
<feature type="transmembrane region" description="Helical" evidence="8">
    <location>
        <begin position="342"/>
        <end position="363"/>
    </location>
</feature>
<dbReference type="InterPro" id="IPR011992">
    <property type="entry name" value="EF-hand-dom_pair"/>
</dbReference>
<protein>
    <recommendedName>
        <fullName evidence="6">Mechanosensitive ion channel protein</fullName>
    </recommendedName>
</protein>
<dbReference type="InterPro" id="IPR010920">
    <property type="entry name" value="LSM_dom_sf"/>
</dbReference>
<dbReference type="PROSITE" id="PS50222">
    <property type="entry name" value="EF_HAND_2"/>
    <property type="match status" value="1"/>
</dbReference>
<evidence type="ECO:0000256" key="1">
    <source>
        <dbReference type="ARBA" id="ARBA00004127"/>
    </source>
</evidence>
<keyword evidence="5 6" id="KW-0472">Membrane</keyword>
<dbReference type="InterPro" id="IPR058650">
    <property type="entry name" value="Msy1/2-like"/>
</dbReference>
<dbReference type="PANTHER" id="PTHR31323:SF15">
    <property type="entry name" value="MECHANOSENSITIVE ION CHANNEL PROTEIN MSY1"/>
    <property type="match status" value="1"/>
</dbReference>
<sequence>MSGDDRVKKTDFTGYPPLGAQGQSQSQSQRPYHAETQGMTRDYLGADSGAYHLRDQSIDVSEQEHEGYGMENVAMMRDTSRSPLHTPQSGNGHEYPLPAGASQPYIAPPQPAATNFTPGATTPGNGPSHRVHYPPSPYMNRGDNYTTIPLQDREHNRTEAMSPTPVQSGTTTPVGSGNKKKHWSFLPGSSTTSLETSAMHEKGQKRPKNSRGASWDLLGDRAEWEEFNPKNASVENLKFAEGDVGTNKLSRFYYWALNRGIIVRWALYIIPILGLLWIPGILGVTAEPDATVWGVKLIWWSIWLSVLWGGWWAATAVFMMVPTIFRNTIGAIIPSSRRYTDVIAALGKYAKLIFWVLAIWISFTPLVINHYTGESTATSRTDLTTMVNILFGLFLCSLVLGAEKLIVQLIAFQFHQDSYEDRLKEQKFNLKALTLLYTNSHDIPGRSDTLIDNASGRTKASQVPRVAIRKALRGLKDVAQTTTTALGNVASEMAGQSVLQTNSPANKVTAALNSANKSKALARRLYYSFRAPGIDHLDISDIARFFPDLETAESAFAMFDKDGNGDATRDEIESAVLGIHRERLSLEASMRDLDGAVRRLDDIFMVIVLAIVILILAAMVTTKLTTLVTSAGTFILGLSWLIGATMQEILAACIFLFVKHPFDVGDRVDIDGNGYTVAKMQLMSSSFKRTDGKYVWIGHNVLSTKIIENIRRSGPISESFTFEVAFDTTFESLQSLRARMLKFCKDNSRDFLPVFDVIVDDIPAQGKMVLKADIKYKSNWQQGALKVQRRNKWICALKMTLADLKVWGPDGAGNPTPDPADPVQYTLIPWEQLKDAAPAKSESPPPTFASATAMPNLMDQRGVVNDTSQDIWDEHDELNNQSVAPSRAGTPGPSQIGFDARQRHALEQGGGIEMTSAPVSRRI</sequence>
<feature type="transmembrane region" description="Helical" evidence="8">
    <location>
        <begin position="265"/>
        <end position="286"/>
    </location>
</feature>
<evidence type="ECO:0000313" key="10">
    <source>
        <dbReference type="EMBL" id="WRT64242.1"/>
    </source>
</evidence>
<dbReference type="PANTHER" id="PTHR31323">
    <property type="entry name" value="MECHANOSENSITIVE ION CHANNEL PROTEIN MSY2"/>
    <property type="match status" value="1"/>
</dbReference>
<dbReference type="Pfam" id="PF00924">
    <property type="entry name" value="MS_channel_2nd"/>
    <property type="match status" value="1"/>
</dbReference>
<keyword evidence="11" id="KW-1185">Reference proteome</keyword>
<feature type="compositionally biased region" description="Polar residues" evidence="7">
    <location>
        <begin position="159"/>
        <end position="175"/>
    </location>
</feature>
<dbReference type="InterPro" id="IPR002048">
    <property type="entry name" value="EF_hand_dom"/>
</dbReference>
<comment type="similarity">
    <text evidence="2 6">Belongs to the MscS (TC 1.A.23) family.</text>
</comment>
<feature type="domain" description="EF-hand" evidence="9">
    <location>
        <begin position="547"/>
        <end position="582"/>
    </location>
</feature>
<dbReference type="PIRSF" id="PIRSF017209">
    <property type="entry name" value="Memb_At2g17000_prd"/>
    <property type="match status" value="1"/>
</dbReference>
<proteinExistence type="inferred from homology"/>
<feature type="transmembrane region" description="Helical" evidence="8">
    <location>
        <begin position="383"/>
        <end position="402"/>
    </location>
</feature>
<keyword evidence="6" id="KW-0256">Endoplasmic reticulum</keyword>
<feature type="compositionally biased region" description="Basic and acidic residues" evidence="7">
    <location>
        <begin position="1"/>
        <end position="11"/>
    </location>
</feature>
<evidence type="ECO:0000256" key="5">
    <source>
        <dbReference type="ARBA" id="ARBA00023136"/>
    </source>
</evidence>
<evidence type="ECO:0000256" key="8">
    <source>
        <dbReference type="SAM" id="Phobius"/>
    </source>
</evidence>
<feature type="transmembrane region" description="Helical" evidence="8">
    <location>
        <begin position="634"/>
        <end position="658"/>
    </location>
</feature>
<feature type="compositionally biased region" description="Polar residues" evidence="7">
    <location>
        <begin position="81"/>
        <end position="91"/>
    </location>
</feature>
<keyword evidence="3 8" id="KW-0812">Transmembrane</keyword>
<dbReference type="Pfam" id="PF25886">
    <property type="entry name" value="Msy1"/>
    <property type="match status" value="1"/>
</dbReference>
<feature type="transmembrane region" description="Helical" evidence="8">
    <location>
        <begin position="298"/>
        <end position="321"/>
    </location>
</feature>
<keyword evidence="4 8" id="KW-1133">Transmembrane helix</keyword>
<evidence type="ECO:0000259" key="9">
    <source>
        <dbReference type="PROSITE" id="PS50222"/>
    </source>
</evidence>
<reference evidence="10 11" key="1">
    <citation type="submission" date="2024-01" db="EMBL/GenBank/DDBJ databases">
        <title>Comparative genomics of Cryptococcus and Kwoniella reveals pathogenesis evolution and contrasting modes of karyotype evolution via chromosome fusion or intercentromeric recombination.</title>
        <authorList>
            <person name="Coelho M.A."/>
            <person name="David-Palma M."/>
            <person name="Shea T."/>
            <person name="Bowers K."/>
            <person name="McGinley-Smith S."/>
            <person name="Mohammad A.W."/>
            <person name="Gnirke A."/>
            <person name="Yurkov A.M."/>
            <person name="Nowrousian M."/>
            <person name="Sun S."/>
            <person name="Cuomo C.A."/>
            <person name="Heitman J."/>
        </authorList>
    </citation>
    <scope>NUCLEOTIDE SEQUENCE [LARGE SCALE GENOMIC DNA]</scope>
    <source>
        <strain evidence="10">CBS 11374</strain>
    </source>
</reference>
<dbReference type="GeneID" id="87953304"/>
<comment type="subcellular location">
    <subcellularLocation>
        <location evidence="1">Endomembrane system</location>
        <topology evidence="1">Multi-pass membrane protein</topology>
    </subcellularLocation>
    <subcellularLocation>
        <location evidence="6">Endoplasmic reticulum membrane</location>
    </subcellularLocation>
</comment>
<name>A0ABZ1CVE7_9TREE</name>
<feature type="region of interest" description="Disordered" evidence="7">
    <location>
        <begin position="1"/>
        <end position="38"/>
    </location>
</feature>
<evidence type="ECO:0000256" key="4">
    <source>
        <dbReference type="ARBA" id="ARBA00022989"/>
    </source>
</evidence>